<dbReference type="Pfam" id="PF00595">
    <property type="entry name" value="PDZ"/>
    <property type="match status" value="1"/>
</dbReference>
<dbReference type="Gene3D" id="2.30.42.10">
    <property type="match status" value="1"/>
</dbReference>
<evidence type="ECO:0000256" key="3">
    <source>
        <dbReference type="ARBA" id="ARBA00022771"/>
    </source>
</evidence>
<feature type="compositionally biased region" description="Acidic residues" evidence="8">
    <location>
        <begin position="327"/>
        <end position="337"/>
    </location>
</feature>
<dbReference type="HOGENOM" id="CLU_021231_0_0_1"/>
<dbReference type="InterPro" id="IPR036770">
    <property type="entry name" value="Ankyrin_rpt-contain_sf"/>
</dbReference>
<evidence type="ECO:0000256" key="5">
    <source>
        <dbReference type="ARBA" id="ARBA00023043"/>
    </source>
</evidence>
<proteinExistence type="predicted"/>
<reference evidence="12" key="2">
    <citation type="submission" date="2010-04" db="EMBL/GenBank/DDBJ databases">
        <authorList>
            <person name="Buell R."/>
            <person name="Hamilton J."/>
            <person name="Hostetler J."/>
        </authorList>
    </citation>
    <scope>NUCLEOTIDE SEQUENCE [LARGE SCALE GENOMIC DNA]</scope>
    <source>
        <strain evidence="12">DAOM:BR144</strain>
    </source>
</reference>
<name>K3X2I0_GLOUD</name>
<dbReference type="SUPFAM" id="SSF57903">
    <property type="entry name" value="FYVE/PHD zinc finger"/>
    <property type="match status" value="1"/>
</dbReference>
<accession>K3X2I0</accession>
<dbReference type="SUPFAM" id="SSF48403">
    <property type="entry name" value="Ankyrin repeat"/>
    <property type="match status" value="1"/>
</dbReference>
<keyword evidence="3 7" id="KW-0863">Zinc-finger</keyword>
<dbReference type="EMBL" id="GL376571">
    <property type="status" value="NOT_ANNOTATED_CDS"/>
    <property type="molecule type" value="Genomic_DNA"/>
</dbReference>
<dbReference type="EnsemblProtists" id="PYU1_T011429">
    <property type="protein sequence ID" value="PYU1_T011429"/>
    <property type="gene ID" value="PYU1_G011404"/>
</dbReference>
<evidence type="ECO:0000256" key="4">
    <source>
        <dbReference type="ARBA" id="ARBA00022833"/>
    </source>
</evidence>
<reference evidence="12" key="1">
    <citation type="journal article" date="2010" name="Genome Biol.">
        <title>Genome sequence of the necrotrophic plant pathogen Pythium ultimum reveals original pathogenicity mechanisms and effector repertoire.</title>
        <authorList>
            <person name="Levesque C.A."/>
            <person name="Brouwer H."/>
            <person name="Cano L."/>
            <person name="Hamilton J.P."/>
            <person name="Holt C."/>
            <person name="Huitema E."/>
            <person name="Raffaele S."/>
            <person name="Robideau G.P."/>
            <person name="Thines M."/>
            <person name="Win J."/>
            <person name="Zerillo M.M."/>
            <person name="Beakes G.W."/>
            <person name="Boore J.L."/>
            <person name="Busam D."/>
            <person name="Dumas B."/>
            <person name="Ferriera S."/>
            <person name="Fuerstenberg S.I."/>
            <person name="Gachon C.M."/>
            <person name="Gaulin E."/>
            <person name="Govers F."/>
            <person name="Grenville-Briggs L."/>
            <person name="Horner N."/>
            <person name="Hostetler J."/>
            <person name="Jiang R.H."/>
            <person name="Johnson J."/>
            <person name="Krajaejun T."/>
            <person name="Lin H."/>
            <person name="Meijer H.J."/>
            <person name="Moore B."/>
            <person name="Morris P."/>
            <person name="Phuntmart V."/>
            <person name="Puiu D."/>
            <person name="Shetty J."/>
            <person name="Stajich J.E."/>
            <person name="Tripathy S."/>
            <person name="Wawra S."/>
            <person name="van West P."/>
            <person name="Whitty B.R."/>
            <person name="Coutinho P.M."/>
            <person name="Henrissat B."/>
            <person name="Martin F."/>
            <person name="Thomas P.D."/>
            <person name="Tyler B.M."/>
            <person name="De Vries R.P."/>
            <person name="Kamoun S."/>
            <person name="Yandell M."/>
            <person name="Tisserat N."/>
            <person name="Buell C.R."/>
        </authorList>
    </citation>
    <scope>NUCLEOTIDE SEQUENCE</scope>
    <source>
        <strain evidence="12">DAOM:BR144</strain>
    </source>
</reference>
<feature type="region of interest" description="Disordered" evidence="8">
    <location>
        <begin position="120"/>
        <end position="303"/>
    </location>
</feature>
<feature type="repeat" description="ANK" evidence="6">
    <location>
        <begin position="625"/>
        <end position="657"/>
    </location>
</feature>
<dbReference type="GO" id="GO:0008270">
    <property type="term" value="F:zinc ion binding"/>
    <property type="evidence" value="ECO:0007669"/>
    <property type="project" value="UniProtKB-KW"/>
</dbReference>
<dbReference type="InterPro" id="IPR011011">
    <property type="entry name" value="Znf_FYVE_PHD"/>
</dbReference>
<dbReference type="PROSITE" id="PS50178">
    <property type="entry name" value="ZF_FYVE"/>
    <property type="match status" value="1"/>
</dbReference>
<dbReference type="Proteomes" id="UP000019132">
    <property type="component" value="Unassembled WGS sequence"/>
</dbReference>
<dbReference type="CDD" id="cd00136">
    <property type="entry name" value="PDZ_canonical"/>
    <property type="match status" value="1"/>
</dbReference>
<evidence type="ECO:0000256" key="2">
    <source>
        <dbReference type="ARBA" id="ARBA00022737"/>
    </source>
</evidence>
<evidence type="ECO:0008006" key="13">
    <source>
        <dbReference type="Google" id="ProtNLM"/>
    </source>
</evidence>
<feature type="compositionally biased region" description="Low complexity" evidence="8">
    <location>
        <begin position="141"/>
        <end position="151"/>
    </location>
</feature>
<feature type="repeat" description="ANK" evidence="6">
    <location>
        <begin position="521"/>
        <end position="544"/>
    </location>
</feature>
<keyword evidence="4" id="KW-0862">Zinc</keyword>
<evidence type="ECO:0000313" key="12">
    <source>
        <dbReference type="Proteomes" id="UP000019132"/>
    </source>
</evidence>
<dbReference type="Pfam" id="PF01363">
    <property type="entry name" value="FYVE"/>
    <property type="match status" value="1"/>
</dbReference>
<dbReference type="SUPFAM" id="SSF50156">
    <property type="entry name" value="PDZ domain-like"/>
    <property type="match status" value="1"/>
</dbReference>
<dbReference type="PANTHER" id="PTHR46680:SF3">
    <property type="entry name" value="NF-KAPPA-B INHIBITOR CACTUS"/>
    <property type="match status" value="1"/>
</dbReference>
<dbReference type="InterPro" id="IPR013083">
    <property type="entry name" value="Znf_RING/FYVE/PHD"/>
</dbReference>
<dbReference type="eggNOG" id="KOG0504">
    <property type="taxonomic scope" value="Eukaryota"/>
</dbReference>
<feature type="domain" description="PDZ" evidence="9">
    <location>
        <begin position="36"/>
        <end position="120"/>
    </location>
</feature>
<evidence type="ECO:0000256" key="1">
    <source>
        <dbReference type="ARBA" id="ARBA00022723"/>
    </source>
</evidence>
<dbReference type="InterPro" id="IPR036034">
    <property type="entry name" value="PDZ_sf"/>
</dbReference>
<dbReference type="Gene3D" id="3.30.40.10">
    <property type="entry name" value="Zinc/RING finger domain, C3HC4 (zinc finger)"/>
    <property type="match status" value="1"/>
</dbReference>
<feature type="region of interest" description="Disordered" evidence="8">
    <location>
        <begin position="324"/>
        <end position="358"/>
    </location>
</feature>
<evidence type="ECO:0000256" key="6">
    <source>
        <dbReference type="PROSITE-ProRule" id="PRU00023"/>
    </source>
</evidence>
<dbReference type="InterPro" id="IPR002110">
    <property type="entry name" value="Ankyrin_rpt"/>
</dbReference>
<dbReference type="AlphaFoldDB" id="K3X2I0"/>
<feature type="repeat" description="ANK" evidence="6">
    <location>
        <begin position="558"/>
        <end position="589"/>
    </location>
</feature>
<dbReference type="PROSITE" id="PS50088">
    <property type="entry name" value="ANK_REPEAT"/>
    <property type="match status" value="3"/>
</dbReference>
<keyword evidence="2" id="KW-0677">Repeat</keyword>
<evidence type="ECO:0000313" key="11">
    <source>
        <dbReference type="EnsemblProtists" id="PYU1_T011429"/>
    </source>
</evidence>
<dbReference type="InterPro" id="IPR000306">
    <property type="entry name" value="Znf_FYVE"/>
</dbReference>
<feature type="domain" description="FYVE-type" evidence="10">
    <location>
        <begin position="687"/>
        <end position="759"/>
    </location>
</feature>
<dbReference type="PANTHER" id="PTHR46680">
    <property type="entry name" value="NF-KAPPA-B INHIBITOR ALPHA"/>
    <property type="match status" value="1"/>
</dbReference>
<reference evidence="11" key="3">
    <citation type="submission" date="2015-02" db="UniProtKB">
        <authorList>
            <consortium name="EnsemblProtists"/>
        </authorList>
    </citation>
    <scope>IDENTIFICATION</scope>
    <source>
        <strain evidence="11">DAOM BR144</strain>
    </source>
</reference>
<dbReference type="STRING" id="431595.K3X2I0"/>
<dbReference type="PROSITE" id="PS50297">
    <property type="entry name" value="ANK_REP_REGION"/>
    <property type="match status" value="1"/>
</dbReference>
<evidence type="ECO:0000256" key="7">
    <source>
        <dbReference type="PROSITE-ProRule" id="PRU00091"/>
    </source>
</evidence>
<keyword evidence="5 6" id="KW-0040">ANK repeat</keyword>
<dbReference type="PRINTS" id="PR01415">
    <property type="entry name" value="ANKYRIN"/>
</dbReference>
<feature type="compositionally biased region" description="Low complexity" evidence="8">
    <location>
        <begin position="185"/>
        <end position="202"/>
    </location>
</feature>
<evidence type="ECO:0000259" key="10">
    <source>
        <dbReference type="PROSITE" id="PS50178"/>
    </source>
</evidence>
<organism evidence="11 12">
    <name type="scientific">Globisporangium ultimum (strain ATCC 200006 / CBS 805.95 / DAOM BR144)</name>
    <name type="common">Pythium ultimum</name>
    <dbReference type="NCBI Taxonomy" id="431595"/>
    <lineage>
        <taxon>Eukaryota</taxon>
        <taxon>Sar</taxon>
        <taxon>Stramenopiles</taxon>
        <taxon>Oomycota</taxon>
        <taxon>Peronosporomycetes</taxon>
        <taxon>Pythiales</taxon>
        <taxon>Pythiaceae</taxon>
        <taxon>Globisporangium</taxon>
    </lineage>
</organism>
<dbReference type="PROSITE" id="PS50106">
    <property type="entry name" value="PDZ"/>
    <property type="match status" value="1"/>
</dbReference>
<dbReference type="InParanoid" id="K3X2I0"/>
<dbReference type="CDD" id="cd00065">
    <property type="entry name" value="FYVE_like_SF"/>
    <property type="match status" value="1"/>
</dbReference>
<keyword evidence="12" id="KW-1185">Reference proteome</keyword>
<dbReference type="SMART" id="SM00248">
    <property type="entry name" value="ANK"/>
    <property type="match status" value="4"/>
</dbReference>
<protein>
    <recommendedName>
        <fullName evidence="13">FYVE-type domain-containing protein</fullName>
    </recommendedName>
</protein>
<feature type="compositionally biased region" description="Low complexity" evidence="8">
    <location>
        <begin position="275"/>
        <end position="287"/>
    </location>
</feature>
<dbReference type="Pfam" id="PF12796">
    <property type="entry name" value="Ank_2"/>
    <property type="match status" value="1"/>
</dbReference>
<dbReference type="OMA" id="PNEIHET"/>
<feature type="region of interest" description="Disordered" evidence="8">
    <location>
        <begin position="434"/>
        <end position="470"/>
    </location>
</feature>
<dbReference type="Gene3D" id="1.25.40.20">
    <property type="entry name" value="Ankyrin repeat-containing domain"/>
    <property type="match status" value="1"/>
</dbReference>
<keyword evidence="1" id="KW-0479">Metal-binding</keyword>
<dbReference type="InterPro" id="IPR051070">
    <property type="entry name" value="NF-kappa-B_inhibitor"/>
</dbReference>
<feature type="compositionally biased region" description="Low complexity" evidence="8">
    <location>
        <begin position="251"/>
        <end position="260"/>
    </location>
</feature>
<sequence length="801" mass="86813">MADASNSNWIEQQAAEYADLVGSFVESVVDSDTDEMIEYQLIWEGGDLGVALTSSENEAMGVQVSRVTGKGFPFGIKNVGSGDILLSINLRDTTKMTLDQVVGFLQECDLPATLRFKKMSPDLDKSSRRPSMPRHSQFVVTSSNGPTSPTGSAPPPSAGRSSTHKAIPPPALQRGSSAGRPSLPPQQQQQYRSSVPQQRPSELPSPPLPQQQHESQTKAAPVPVPVPANKAQEKPVAAAAAAPVTPPPAPMAASPQASPVQTQQKKKVDPAPVEAAAAAARMQSPKAKPAPAPAPVEEAKAKPELTHAMSKEVEEIMAMGTVSNDLGFDDESSDEEEQHAAGGKARVSEPFEEEADEAEDDAFVLVDDAKFAHNTYAVDESVLPQTRQKSSSSVAMLGHYSTETATVPIMPEVAEASGIAFIDNVAAEFRDTIEDNDDVSPSGYPVQPSDMRASSMPSSPAKSDMPRESIRMTMDGGPEPMMKSQPIGTLHELCAKGNLRGVVQHLRVEGPDGLITREPNHGQTGLHLAVKSGNAQLVKMILEHYKPLEDLVNLEDDKGNTALHFAATKKPAVVHLLLENGASANVKNSRKLTPLIISVITSRDDNVIIPRMLLKFGANPNDMHESHTVIHTAIGNGLLNIAGALVKAGAKMDVEDVDGKNVFEKLDRKSTKFLISHMYFPPTHITEKERSDCMLCHKKIKFGHRKCNCTHCGRLCCSDCCALSVEMYKFPMGFPGRTRRGAANREHKRVCKTCYAVFKERTEEPEKHENKFLTRVIGIEWDEVNPNKMAKNRTAGRRGEK</sequence>
<evidence type="ECO:0000256" key="8">
    <source>
        <dbReference type="SAM" id="MobiDB-lite"/>
    </source>
</evidence>
<evidence type="ECO:0000259" key="9">
    <source>
        <dbReference type="PROSITE" id="PS50106"/>
    </source>
</evidence>
<dbReference type="InterPro" id="IPR001478">
    <property type="entry name" value="PDZ"/>
</dbReference>
<dbReference type="VEuPathDB" id="FungiDB:PYU1_G011404"/>
<dbReference type="InterPro" id="IPR017455">
    <property type="entry name" value="Znf_FYVE-rel"/>
</dbReference>